<accession>A0ABS4CNE3</accession>
<keyword evidence="7" id="KW-0032">Aminotransferase</keyword>
<feature type="domain" description="Aminotransferase class I/classII large" evidence="6">
    <location>
        <begin position="53"/>
        <end position="377"/>
    </location>
</feature>
<evidence type="ECO:0000256" key="2">
    <source>
        <dbReference type="ARBA" id="ARBA00012224"/>
    </source>
</evidence>
<dbReference type="InterPro" id="IPR015424">
    <property type="entry name" value="PyrdxlP-dep_Trfase"/>
</dbReference>
<dbReference type="InterPro" id="IPR051798">
    <property type="entry name" value="Class-II_PLP-Dep_Aminotrans"/>
</dbReference>
<dbReference type="GO" id="GO:0008483">
    <property type="term" value="F:transaminase activity"/>
    <property type="evidence" value="ECO:0007669"/>
    <property type="project" value="UniProtKB-KW"/>
</dbReference>
<comment type="cofactor">
    <cofactor evidence="1">
        <name>pyridoxal 5'-phosphate</name>
        <dbReference type="ChEBI" id="CHEBI:597326"/>
    </cofactor>
</comment>
<dbReference type="InterPro" id="IPR027619">
    <property type="entry name" value="C-S_lyase_PatB-like"/>
</dbReference>
<dbReference type="EC" id="4.4.1.13" evidence="2"/>
<organism evidence="7 8">
    <name type="scientific">Enterococcus larvae</name>
    <dbReference type="NCBI Taxonomy" id="2794352"/>
    <lineage>
        <taxon>Bacteria</taxon>
        <taxon>Bacillati</taxon>
        <taxon>Bacillota</taxon>
        <taxon>Bacilli</taxon>
        <taxon>Lactobacillales</taxon>
        <taxon>Enterococcaceae</taxon>
        <taxon>Enterococcus</taxon>
    </lineage>
</organism>
<dbReference type="Proteomes" id="UP000673375">
    <property type="component" value="Unassembled WGS sequence"/>
</dbReference>
<evidence type="ECO:0000256" key="5">
    <source>
        <dbReference type="ARBA" id="ARBA00037974"/>
    </source>
</evidence>
<comment type="caution">
    <text evidence="7">The sequence shown here is derived from an EMBL/GenBank/DDBJ whole genome shotgun (WGS) entry which is preliminary data.</text>
</comment>
<dbReference type="EMBL" id="JAEDXU010000009">
    <property type="protein sequence ID" value="MBP1047787.1"/>
    <property type="molecule type" value="Genomic_DNA"/>
</dbReference>
<evidence type="ECO:0000256" key="1">
    <source>
        <dbReference type="ARBA" id="ARBA00001933"/>
    </source>
</evidence>
<dbReference type="RefSeq" id="WP_209558565.1">
    <property type="nucleotide sequence ID" value="NZ_JAEDXU010000009.1"/>
</dbReference>
<dbReference type="InterPro" id="IPR004839">
    <property type="entry name" value="Aminotransferase_I/II_large"/>
</dbReference>
<evidence type="ECO:0000313" key="7">
    <source>
        <dbReference type="EMBL" id="MBP1047787.1"/>
    </source>
</evidence>
<dbReference type="Gene3D" id="3.90.1150.10">
    <property type="entry name" value="Aspartate Aminotransferase, domain 1"/>
    <property type="match status" value="1"/>
</dbReference>
<name>A0ABS4CNE3_9ENTE</name>
<dbReference type="Pfam" id="PF00155">
    <property type="entry name" value="Aminotran_1_2"/>
    <property type="match status" value="1"/>
</dbReference>
<comment type="similarity">
    <text evidence="5">Belongs to the class-II pyridoxal-phosphate-dependent aminotransferase family. MalY/PatB cystathionine beta-lyase subfamily.</text>
</comment>
<keyword evidence="8" id="KW-1185">Reference proteome</keyword>
<proteinExistence type="inferred from homology"/>
<gene>
    <name evidence="7" type="ORF">I6N96_15970</name>
</gene>
<dbReference type="PANTHER" id="PTHR43525">
    <property type="entry name" value="PROTEIN MALY"/>
    <property type="match status" value="1"/>
</dbReference>
<dbReference type="CDD" id="cd00609">
    <property type="entry name" value="AAT_like"/>
    <property type="match status" value="1"/>
</dbReference>
<dbReference type="PANTHER" id="PTHR43525:SF1">
    <property type="entry name" value="PROTEIN MALY"/>
    <property type="match status" value="1"/>
</dbReference>
<keyword evidence="3" id="KW-0663">Pyridoxal phosphate</keyword>
<evidence type="ECO:0000313" key="8">
    <source>
        <dbReference type="Proteomes" id="UP000673375"/>
    </source>
</evidence>
<reference evidence="7 8" key="1">
    <citation type="submission" date="2020-12" db="EMBL/GenBank/DDBJ databases">
        <title>Vagococcus allomyrinae sp. nov. and Enterococcus lavae sp. nov., isolated from the larvae of Allomyrina dichotoma.</title>
        <authorList>
            <person name="Lee S.D."/>
        </authorList>
    </citation>
    <scope>NUCLEOTIDE SEQUENCE [LARGE SCALE GENOMIC DNA]</scope>
    <source>
        <strain evidence="7 8">BWM-S5</strain>
    </source>
</reference>
<evidence type="ECO:0000259" key="6">
    <source>
        <dbReference type="Pfam" id="PF00155"/>
    </source>
</evidence>
<protein>
    <recommendedName>
        <fullName evidence="2">cysteine-S-conjugate beta-lyase</fullName>
        <ecNumber evidence="2">4.4.1.13</ecNumber>
    </recommendedName>
</protein>
<dbReference type="Gene3D" id="3.40.640.10">
    <property type="entry name" value="Type I PLP-dependent aspartate aminotransferase-like (Major domain)"/>
    <property type="match status" value="1"/>
</dbReference>
<dbReference type="SUPFAM" id="SSF53383">
    <property type="entry name" value="PLP-dependent transferases"/>
    <property type="match status" value="1"/>
</dbReference>
<dbReference type="InterPro" id="IPR015421">
    <property type="entry name" value="PyrdxlP-dep_Trfase_major"/>
</dbReference>
<sequence>MSYNFDERLDRRNSNGYKWQVGDDELPMWVADMDFRVAPEIIQTLEKRIAQDAFGYNIVSEDFQASIVDWWQKRHQFKMKQDWILFCTGVVPAISSIVRKMTRPNENIVILTPVYNIFFNSIINNERRVLPSEMNYQNNRYEVNFVDLEEKLARAETTMLIFCNPHNPIGKVWDLETLILIGEMCIKYGVLLLSDEIHCDLTHDLTTYIPFASVSEKIAQNTITCISATKAFNLAGIQTSAIIVPDPELRKRVERGINTDEVAEPNSFAIQATVSAFSNGEGWLEELNLYLKNNRNFLENFIQKDLSEIVVVHSEATYLAWLDCSSITNNTKVLCQFIREKTGLYLSEGDLFGGNGHQFVRLNYACPLSLLKDGLQRLKKGIHMYAEAKGD</sequence>
<dbReference type="NCBIfam" id="TIGR04350">
    <property type="entry name" value="C_S_lyase_PatB"/>
    <property type="match status" value="1"/>
</dbReference>
<dbReference type="InterPro" id="IPR015422">
    <property type="entry name" value="PyrdxlP-dep_Trfase_small"/>
</dbReference>
<evidence type="ECO:0000256" key="3">
    <source>
        <dbReference type="ARBA" id="ARBA00022898"/>
    </source>
</evidence>
<keyword evidence="7" id="KW-0808">Transferase</keyword>
<evidence type="ECO:0000256" key="4">
    <source>
        <dbReference type="ARBA" id="ARBA00023239"/>
    </source>
</evidence>
<keyword evidence="4" id="KW-0456">Lyase</keyword>